<accession>A0A1Y0HT77</accession>
<dbReference type="RefSeq" id="WP_087469586.1">
    <property type="nucleotide sequence ID" value="NZ_CP021383.1"/>
</dbReference>
<feature type="transmembrane region" description="Helical" evidence="1">
    <location>
        <begin position="62"/>
        <end position="84"/>
    </location>
</feature>
<dbReference type="Pfam" id="PF20176">
    <property type="entry name" value="DUF6541"/>
    <property type="match status" value="1"/>
</dbReference>
<feature type="transmembrane region" description="Helical" evidence="1">
    <location>
        <begin position="276"/>
        <end position="293"/>
    </location>
</feature>
<sequence>MGEWLVTWPAALVAVLVLVVPGVGPAYGLGLRGLVAWGAAPALSGAVVGSTAVVLGELGVGWNVAWVAVGSAVVTALGYGVWLLSGRRSTGTLRRGRTRAAVAVAVGVTGLVAVALQVRRTAAAIGGPDRVAQTFDTPYHLNSVRMILENGDASSFHMTLTQPEATTAFYPGLWHGFVSLVVQVTGAEIPVAANWVSVATTCVVWPLGMLALGRLLLGPRPLLLGIVVPLSFAMTQFPNRLLSFGLLYPNVLSYAILPGVLALSVLALVRTHGRGRLPAVAGVLTGLVALTFAQPNGVFALGFVAIPLVVHALVQVTARLRHRGRGWVVALLPWPVTVLVVAAGYRALGMLPLVSGFRGKVVWAVTAGREQATAEVLRLTAMHPSITPNFPETEILSPGTPNILVGALVLVGAVAALFVARWRWLPFAYAILAGLYLLVRAVDIPLRGTLTGYWYADPQRIAALLPLVGVPLTVVAVAGLARLVTLAAGRVRGTDRLRVSPWAGAAIAVVLGLLVSVVLPRTATFRESFSYLAHAYRVDPEAATSTGLVDARELRLLGRLDEIVPEGVSVAGDPWDGSALVWALADREAIYPHMGMVMDPDRALVASSLNEALTDPAVCEAVDDLGIGYVLAMGRHLSDGGQGGFPGLEGLEEAGVARLVAAEGEARLYEVTAC</sequence>
<name>A0A1Y0HT77_CELCE</name>
<feature type="transmembrane region" description="Helical" evidence="1">
    <location>
        <begin position="34"/>
        <end position="56"/>
    </location>
</feature>
<keyword evidence="1" id="KW-0812">Transmembrane</keyword>
<dbReference type="OrthoDB" id="3169698at2"/>
<organism evidence="2 3">
    <name type="scientific">Cellulosimicrobium cellulans</name>
    <name type="common">Arthrobacter luteus</name>
    <dbReference type="NCBI Taxonomy" id="1710"/>
    <lineage>
        <taxon>Bacteria</taxon>
        <taxon>Bacillati</taxon>
        <taxon>Actinomycetota</taxon>
        <taxon>Actinomycetes</taxon>
        <taxon>Micrococcales</taxon>
        <taxon>Promicromonosporaceae</taxon>
        <taxon>Cellulosimicrobium</taxon>
    </lineage>
</organism>
<reference evidence="2 3" key="1">
    <citation type="submission" date="2017-05" db="EMBL/GenBank/DDBJ databases">
        <authorList>
            <person name="Song R."/>
            <person name="Chenine A.L."/>
            <person name="Ruprecht R.M."/>
        </authorList>
    </citation>
    <scope>NUCLEOTIDE SEQUENCE [LARGE SCALE GENOMIC DNA]</scope>
    <source>
        <strain evidence="2 3">PSBB019</strain>
    </source>
</reference>
<gene>
    <name evidence="2" type="ORF">CBR64_02410</name>
</gene>
<keyword evidence="1" id="KW-0472">Membrane</keyword>
<evidence type="ECO:0000313" key="2">
    <source>
        <dbReference type="EMBL" id="ARU50515.1"/>
    </source>
</evidence>
<dbReference type="KEGG" id="cceu:CBR64_02410"/>
<evidence type="ECO:0008006" key="4">
    <source>
        <dbReference type="Google" id="ProtNLM"/>
    </source>
</evidence>
<feature type="transmembrane region" description="Helical" evidence="1">
    <location>
        <begin position="403"/>
        <end position="420"/>
    </location>
</feature>
<feature type="transmembrane region" description="Helical" evidence="1">
    <location>
        <begin position="96"/>
        <end position="118"/>
    </location>
</feature>
<proteinExistence type="predicted"/>
<feature type="transmembrane region" description="Helical" evidence="1">
    <location>
        <begin position="427"/>
        <end position="446"/>
    </location>
</feature>
<evidence type="ECO:0000313" key="3">
    <source>
        <dbReference type="Proteomes" id="UP000196228"/>
    </source>
</evidence>
<feature type="transmembrane region" description="Helical" evidence="1">
    <location>
        <begin position="251"/>
        <end position="269"/>
    </location>
</feature>
<feature type="transmembrane region" description="Helical" evidence="1">
    <location>
        <begin position="299"/>
        <end position="320"/>
    </location>
</feature>
<dbReference type="Proteomes" id="UP000196228">
    <property type="component" value="Chromosome"/>
</dbReference>
<dbReference type="EMBL" id="CP021383">
    <property type="protein sequence ID" value="ARU50515.1"/>
    <property type="molecule type" value="Genomic_DNA"/>
</dbReference>
<feature type="transmembrane region" description="Helical" evidence="1">
    <location>
        <begin position="6"/>
        <end position="27"/>
    </location>
</feature>
<feature type="transmembrane region" description="Helical" evidence="1">
    <location>
        <begin position="499"/>
        <end position="519"/>
    </location>
</feature>
<feature type="transmembrane region" description="Helical" evidence="1">
    <location>
        <begin position="327"/>
        <end position="348"/>
    </location>
</feature>
<dbReference type="AlphaFoldDB" id="A0A1Y0HT77"/>
<protein>
    <recommendedName>
        <fullName evidence="4">Glycosyltransferase RgtA/B/C/D-like domain-containing protein</fullName>
    </recommendedName>
</protein>
<feature type="transmembrane region" description="Helical" evidence="1">
    <location>
        <begin position="461"/>
        <end position="487"/>
    </location>
</feature>
<keyword evidence="1" id="KW-1133">Transmembrane helix</keyword>
<evidence type="ECO:0000256" key="1">
    <source>
        <dbReference type="SAM" id="Phobius"/>
    </source>
</evidence>
<dbReference type="InterPro" id="IPR046671">
    <property type="entry name" value="DUF6541"/>
</dbReference>